<dbReference type="InterPro" id="IPR016155">
    <property type="entry name" value="Mopterin_synth/thiamin_S_b"/>
</dbReference>
<dbReference type="AlphaFoldDB" id="A0A4R0JVA4"/>
<dbReference type="InterPro" id="IPR010035">
    <property type="entry name" value="Thi_S"/>
</dbReference>
<keyword evidence="2" id="KW-1185">Reference proteome</keyword>
<dbReference type="PANTHER" id="PTHR34472">
    <property type="entry name" value="SULFUR CARRIER PROTEIN THIS"/>
    <property type="match status" value="1"/>
</dbReference>
<name>A0A4R0JVA4_9ACTN</name>
<dbReference type="InterPro" id="IPR003749">
    <property type="entry name" value="ThiS/MoaD-like"/>
</dbReference>
<dbReference type="PANTHER" id="PTHR34472:SF1">
    <property type="entry name" value="SULFUR CARRIER PROTEIN THIS"/>
    <property type="match status" value="1"/>
</dbReference>
<dbReference type="SUPFAM" id="SSF54285">
    <property type="entry name" value="MoaD/ThiS"/>
    <property type="match status" value="1"/>
</dbReference>
<dbReference type="NCBIfam" id="TIGR01683">
    <property type="entry name" value="thiS"/>
    <property type="match status" value="1"/>
</dbReference>
<evidence type="ECO:0000313" key="1">
    <source>
        <dbReference type="EMBL" id="TCC50527.1"/>
    </source>
</evidence>
<organism evidence="1 2">
    <name type="scientific">Kribbella pittospori</name>
    <dbReference type="NCBI Taxonomy" id="722689"/>
    <lineage>
        <taxon>Bacteria</taxon>
        <taxon>Bacillati</taxon>
        <taxon>Actinomycetota</taxon>
        <taxon>Actinomycetes</taxon>
        <taxon>Propionibacteriales</taxon>
        <taxon>Kribbellaceae</taxon>
        <taxon>Kribbella</taxon>
    </lineage>
</organism>
<dbReference type="OrthoDB" id="163636at2"/>
<proteinExistence type="predicted"/>
<gene>
    <name evidence="1" type="primary">thiS</name>
    <name evidence="1" type="ORF">E0H73_41415</name>
</gene>
<evidence type="ECO:0000313" key="2">
    <source>
        <dbReference type="Proteomes" id="UP000291144"/>
    </source>
</evidence>
<dbReference type="InterPro" id="IPR012675">
    <property type="entry name" value="Beta-grasp_dom_sf"/>
</dbReference>
<dbReference type="RefSeq" id="WP_131366050.1">
    <property type="nucleotide sequence ID" value="NZ_SJKB01000024.1"/>
</dbReference>
<reference evidence="1 2" key="1">
    <citation type="submission" date="2019-02" db="EMBL/GenBank/DDBJ databases">
        <title>Kribbella capetownensis sp. nov. and Kribbella speibonae sp. nov., isolated from soil.</title>
        <authorList>
            <person name="Curtis S.M."/>
            <person name="Norton I."/>
            <person name="Everest G.J."/>
            <person name="Meyers P.R."/>
        </authorList>
    </citation>
    <scope>NUCLEOTIDE SEQUENCE [LARGE SCALE GENOMIC DNA]</scope>
    <source>
        <strain evidence="1 2">NRRL B-24813</strain>
    </source>
</reference>
<dbReference type="Proteomes" id="UP000291144">
    <property type="component" value="Unassembled WGS sequence"/>
</dbReference>
<dbReference type="Pfam" id="PF02597">
    <property type="entry name" value="ThiS"/>
    <property type="match status" value="1"/>
</dbReference>
<dbReference type="Gene3D" id="3.10.20.30">
    <property type="match status" value="1"/>
</dbReference>
<protein>
    <submittedName>
        <fullName evidence="1">Sulfur carrier protein ThiS</fullName>
    </submittedName>
</protein>
<dbReference type="CDD" id="cd00565">
    <property type="entry name" value="Ubl_ThiS"/>
    <property type="match status" value="1"/>
</dbReference>
<accession>A0A4R0JVA4</accession>
<sequence>MQESVWVNGTETTVAPGKSVADLIQEFSDRTTGIAVAVNQTVLTRSEWAGTTLEPGDRVEIVSAVQGG</sequence>
<comment type="caution">
    <text evidence="1">The sequence shown here is derived from an EMBL/GenBank/DDBJ whole genome shotgun (WGS) entry which is preliminary data.</text>
</comment>
<dbReference type="EMBL" id="SJKB01000024">
    <property type="protein sequence ID" value="TCC50527.1"/>
    <property type="molecule type" value="Genomic_DNA"/>
</dbReference>